<evidence type="ECO:0000313" key="3">
    <source>
        <dbReference type="Proteomes" id="UP000001880"/>
    </source>
</evidence>
<dbReference type="eggNOG" id="COG0631">
    <property type="taxonomic scope" value="Bacteria"/>
</dbReference>
<dbReference type="KEGG" id="hoh:Hoch_5885"/>
<feature type="domain" description="PPM-type phosphatase" evidence="1">
    <location>
        <begin position="5"/>
        <end position="258"/>
    </location>
</feature>
<dbReference type="EMBL" id="CP001804">
    <property type="protein sequence ID" value="ACY18360.1"/>
    <property type="molecule type" value="Genomic_DNA"/>
</dbReference>
<dbReference type="Pfam" id="PF13672">
    <property type="entry name" value="PP2C_2"/>
    <property type="match status" value="1"/>
</dbReference>
<name>D0LIK4_HALO1</name>
<protein>
    <submittedName>
        <fullName evidence="2">Protein serine/threonine phosphatase</fullName>
        <ecNumber evidence="2">3.1.3.16</ecNumber>
    </submittedName>
</protein>
<gene>
    <name evidence="2" type="ordered locus">Hoch_5885</name>
</gene>
<dbReference type="CDD" id="cd00143">
    <property type="entry name" value="PP2Cc"/>
    <property type="match status" value="1"/>
</dbReference>
<dbReference type="EC" id="3.1.3.16" evidence="2"/>
<dbReference type="SMART" id="SM00332">
    <property type="entry name" value="PP2Cc"/>
    <property type="match status" value="1"/>
</dbReference>
<evidence type="ECO:0000259" key="1">
    <source>
        <dbReference type="PROSITE" id="PS51746"/>
    </source>
</evidence>
<reference evidence="2 3" key="1">
    <citation type="journal article" date="2010" name="Stand. Genomic Sci.">
        <title>Complete genome sequence of Haliangium ochraceum type strain (SMP-2).</title>
        <authorList>
            <consortium name="US DOE Joint Genome Institute (JGI-PGF)"/>
            <person name="Ivanova N."/>
            <person name="Daum C."/>
            <person name="Lang E."/>
            <person name="Abt B."/>
            <person name="Kopitz M."/>
            <person name="Saunders E."/>
            <person name="Lapidus A."/>
            <person name="Lucas S."/>
            <person name="Glavina Del Rio T."/>
            <person name="Nolan M."/>
            <person name="Tice H."/>
            <person name="Copeland A."/>
            <person name="Cheng J.F."/>
            <person name="Chen F."/>
            <person name="Bruce D."/>
            <person name="Goodwin L."/>
            <person name="Pitluck S."/>
            <person name="Mavromatis K."/>
            <person name="Pati A."/>
            <person name="Mikhailova N."/>
            <person name="Chen A."/>
            <person name="Palaniappan K."/>
            <person name="Land M."/>
            <person name="Hauser L."/>
            <person name="Chang Y.J."/>
            <person name="Jeffries C.D."/>
            <person name="Detter J.C."/>
            <person name="Brettin T."/>
            <person name="Rohde M."/>
            <person name="Goker M."/>
            <person name="Bristow J."/>
            <person name="Markowitz V."/>
            <person name="Eisen J.A."/>
            <person name="Hugenholtz P."/>
            <person name="Kyrpides N.C."/>
            <person name="Klenk H.P."/>
        </authorList>
    </citation>
    <scope>NUCLEOTIDE SEQUENCE [LARGE SCALE GENOMIC DNA]</scope>
    <source>
        <strain evidence="3">DSM 14365 / CIP 107738 / JCM 11303 / AJ 13395 / SMP-2</strain>
    </source>
</reference>
<dbReference type="Proteomes" id="UP000001880">
    <property type="component" value="Chromosome"/>
</dbReference>
<dbReference type="SUPFAM" id="SSF81606">
    <property type="entry name" value="PP2C-like"/>
    <property type="match status" value="1"/>
</dbReference>
<accession>D0LIK4</accession>
<dbReference type="InterPro" id="IPR036457">
    <property type="entry name" value="PPM-type-like_dom_sf"/>
</dbReference>
<dbReference type="InterPro" id="IPR015655">
    <property type="entry name" value="PP2C"/>
</dbReference>
<dbReference type="InterPro" id="IPR001932">
    <property type="entry name" value="PPM-type_phosphatase-like_dom"/>
</dbReference>
<evidence type="ECO:0000313" key="2">
    <source>
        <dbReference type="EMBL" id="ACY18360.1"/>
    </source>
</evidence>
<dbReference type="PANTHER" id="PTHR47992">
    <property type="entry name" value="PROTEIN PHOSPHATASE"/>
    <property type="match status" value="1"/>
</dbReference>
<dbReference type="SMART" id="SM00331">
    <property type="entry name" value="PP2C_SIG"/>
    <property type="match status" value="1"/>
</dbReference>
<organism evidence="2 3">
    <name type="scientific">Haliangium ochraceum (strain DSM 14365 / JCM 11303 / SMP-2)</name>
    <dbReference type="NCBI Taxonomy" id="502025"/>
    <lineage>
        <taxon>Bacteria</taxon>
        <taxon>Pseudomonadati</taxon>
        <taxon>Myxococcota</taxon>
        <taxon>Polyangia</taxon>
        <taxon>Haliangiales</taxon>
        <taxon>Kofleriaceae</taxon>
        <taxon>Haliangium</taxon>
    </lineage>
</organism>
<proteinExistence type="predicted"/>
<sequence>MITVSVGLSDVGRKRTVNEDALHRDDSMGFYVVADGVGGRSKGEIASRETVEQLRMWMRDSAPELEKWVSACERGDRDAIWEVRRLLENGVQSACWMVFGMAQLDPEMRGMSTTCSALLIRGGYAFAAHVGDSRVYRLRDRDNERTVLQLTEDHTLINYKLKHGLLTPEEAAQAPGKNLITRAVGHKDYVQVDTADIDVRPGDRFLLCSDGLHRYLPEDGEVADLIGADSIQTSAHAAIALANQRGGKDNITAVVVEVR</sequence>
<dbReference type="HOGENOM" id="CLU_034545_4_1_7"/>
<keyword evidence="3" id="KW-1185">Reference proteome</keyword>
<dbReference type="RefSeq" id="WP_012830952.1">
    <property type="nucleotide sequence ID" value="NC_013440.1"/>
</dbReference>
<dbReference type="GO" id="GO:0004722">
    <property type="term" value="F:protein serine/threonine phosphatase activity"/>
    <property type="evidence" value="ECO:0007669"/>
    <property type="project" value="UniProtKB-EC"/>
</dbReference>
<dbReference type="STRING" id="502025.Hoch_5885"/>
<dbReference type="Gene3D" id="3.60.40.10">
    <property type="entry name" value="PPM-type phosphatase domain"/>
    <property type="match status" value="1"/>
</dbReference>
<dbReference type="PROSITE" id="PS51746">
    <property type="entry name" value="PPM_2"/>
    <property type="match status" value="1"/>
</dbReference>
<dbReference type="AlphaFoldDB" id="D0LIK4"/>
<keyword evidence="2" id="KW-0378">Hydrolase</keyword>
<dbReference type="OrthoDB" id="5496340at2"/>